<reference evidence="1 2" key="1">
    <citation type="submission" date="2022-05" db="EMBL/GenBank/DDBJ databases">
        <title>Novel Pseudomonas spp. Isolated from a Rainbow Trout Aquaculture Facility.</title>
        <authorList>
            <person name="Testerman T."/>
            <person name="Graf J."/>
        </authorList>
    </citation>
    <scope>NUCLEOTIDE SEQUENCE [LARGE SCALE GENOMIC DNA]</scope>
    <source>
        <strain evidence="1 2">ID681</strain>
    </source>
</reference>
<sequence>MNNTEQMVSVPASKLKKIHRDLDACQKVIWLRGGFDPAYCKDAQDSLKDIDALLAQPAAQHQGEPVGWTYEDGKEYTACPDHAHDLRAEGIELTPVYRHPPTSDGFSAGDMADQSAKAFAARDREVELLRAQLADRDALLRTVRETLQREYWDQYAGLDETRDLIDSALSAGAELSAPAVSIPDGYCLMPKRLTAENGAKALLLGEFKLEVTRECPECLELEEPVEGCEICDGEGEYGQSHTIPWDQIKFIYSLAVKGLALKPGYSE</sequence>
<dbReference type="RefSeq" id="WP_273913541.1">
    <property type="nucleotide sequence ID" value="NZ_JAMDGX010000090.1"/>
</dbReference>
<gene>
    <name evidence="1" type="ORF">M5G11_24970</name>
</gene>
<dbReference type="EMBL" id="JAMDGY010000108">
    <property type="protein sequence ID" value="MDD0993785.1"/>
    <property type="molecule type" value="Genomic_DNA"/>
</dbReference>
<comment type="caution">
    <text evidence="1">The sequence shown here is derived from an EMBL/GenBank/DDBJ whole genome shotgun (WGS) entry which is preliminary data.</text>
</comment>
<proteinExistence type="predicted"/>
<evidence type="ECO:0000313" key="1">
    <source>
        <dbReference type="EMBL" id="MDD0993785.1"/>
    </source>
</evidence>
<dbReference type="Proteomes" id="UP001148203">
    <property type="component" value="Unassembled WGS sequence"/>
</dbReference>
<protein>
    <recommendedName>
        <fullName evidence="3">Ead/Ea22-like family protein</fullName>
    </recommendedName>
</protein>
<name>A0ABT5P025_9PSED</name>
<keyword evidence="2" id="KW-1185">Reference proteome</keyword>
<accession>A0ABT5P025</accession>
<organism evidence="1 2">
    <name type="scientific">Pseudomonas fontis</name>
    <dbReference type="NCBI Taxonomy" id="2942633"/>
    <lineage>
        <taxon>Bacteria</taxon>
        <taxon>Pseudomonadati</taxon>
        <taxon>Pseudomonadota</taxon>
        <taxon>Gammaproteobacteria</taxon>
        <taxon>Pseudomonadales</taxon>
        <taxon>Pseudomonadaceae</taxon>
        <taxon>Pseudomonas</taxon>
    </lineage>
</organism>
<evidence type="ECO:0000313" key="2">
    <source>
        <dbReference type="Proteomes" id="UP001148203"/>
    </source>
</evidence>
<evidence type="ECO:0008006" key="3">
    <source>
        <dbReference type="Google" id="ProtNLM"/>
    </source>
</evidence>